<sequence>MDTTRTGQIKFDYSIPTISGFPLKVKLTGTLVAGLKMSNNLNVKKSAIDVLLKIIPSFNVDIEAQIGFGELLNTGLKLKNTAYTTNGFSLSVAEKNGEDLELQLELPEKMEFFDIHSEVFLMKLDKASNEVKLFPSKMQDVRIISNQCSSFIEPVTGLNVCYNINVPNLVKSDSLPLGQPMVARMFVQKSDVAMMGYRLAAKLRNKPEKKLLKIVAGTYGSANSKESALKLTYTLEQDTHLMVLNIQSSFVKSTTEMTFINQPEYMSIQVYCNDKFAYFAPVEGSVKVEFKPVTVSNGKTYEVATYAGLRKSLNEKHRLFKMMLSILEDGDMKTANFNIKTDLFPAMFEVAVALPKSAGLKLYKVEKITVHSTVSSVVVESRFLKKSPEVFQTTLLVLNSGSTLINIDAVNTISIASSIFGGSVNKMHLMTSVNGKTPIAEFGFGSKLHYENGVLELAIGDSEVLAFNSKLTYDNRALETLNNIMFHNSEVLAFNSKLTYGNRALETLSNIVFHKSEVLLLNSKTSYANGKVEFISGAKYFDATIFSTKLQQTLDITNLAFMTEIDVPVVEFGIASEWSYSNLMFNSRNAVLYSGSEVVASKTNLGYANGAITFSNLINNNQLYVEVQPFDVKAKVTIPSVLYLDLQQTIDSTALTTVAQIDMPDMIKPLKIHHVFRINSAFSYSVLTDVNSDGKVLLHIEGPLSFAFSKTLVQQNLDLKISGAFEGTFKIMHGITMTLQKIQYLVDVRHSSTPIVFVDLVLDGSNGNEIALKSTVNVPFVTESEMAATVTTSLIHSTMNTVALPNTPYARRFKGYADFNWVENNFKGDLYWDAEKNTDMKIGFTTKYALDTTAFKFIIQGDLIVSTFNYGYKFESLLASPFEWFQGVNGMEFTVTLPSKKIAVAKSILDIQYTDSQVALKPLIAFITINDNKYELTTSVVLKKLPAFLNFVVTSETKMSTPQLKQITFVTSIMHEDKEQTEKIAFNMKLEESVSSEVISFEYLMQFAPSEYSRIVKFIKGSNVATLSTVIHLESGVKAFEITNELSLPFIGLNSLVTKMTKTAEGTTSLTLVKNQAMIVRVYYSIPSITSHIVGVEFPSRTLEFSAAFARNQVTFKVFPEKNKSAKVVETTLRLIQKSGTGQFEVLVTAPSLSKEMRFAVELELIEPGKEGFDMVSIDVQYQVSEAHKLLKATLKELKNVYVDLVNDGMCPDLNKWYREVQKIFKRIPKFLNSIKDELTMSIPKYCEFVKTYLMNLYQLHEADIIALWNTARTELLRYYNIVRTEGPVIFNNYINILKKTETWNVVHTMLSELLANYPAYYDATVDFYNKVILTYVAELTDMVGQVLVVPEFDVSQYVTILKKEISDIVKNVASQILDTKIVKIIQEKVTELKVLYPAEFSLLENIYTTVILPTSSEVLDVVNKILAIPAIDSQKYWTVIISEVPAVFNKLSQRILDTQLVTKLRASYPTLFIIIDDIYSNVFLPTLNDIVEIVKKVTKLPVDFQEYWAITKVEVPVFVNHFMQRILDTQIVMEMKASFPIVFEISEDFYGKAILPTLQDIIILTEKMIVFPVVDFQETFKQYWAFIKAEVPPMFNKLVQRLPDTKLVQMLKTLYPMVFDVSDDFYTQIIVPTATDLATVVEKLITIPMSDIQVVVQQYWNILEVELPTLTAKFLERLPETKLVKLTMEISTELLQLLQEKLTVLKSQYPIAYATAMDFYNKVAVPACSELSDIYGKLTKTSDIYQIRDLLKTEIMMLINNLLKNMSTTDLMNMTVTKFNELVTLYPEEHKAVLRFYNQVSQITMSNIFATVKSYINEELGITYSITAERFTAVVPLPVSVATVRNYYHIITVYAPAYVADIVEEWLAQGRVLYKYIEARIPVVIDYINTQAPIYFQYINNYLEKLQVIIPQYVKKIQANLPKFVEEVQTFLLPYVEEIIKTTETYVEFARDSVFGKLVEKKVSEAVKLFLSKIEEVMKLYPAE</sequence>
<reference evidence="1 2" key="1">
    <citation type="submission" date="2024-05" db="EMBL/GenBank/DDBJ databases">
        <authorList>
            <person name="Wallberg A."/>
        </authorList>
    </citation>
    <scope>NUCLEOTIDE SEQUENCE [LARGE SCALE GENOMIC DNA]</scope>
</reference>
<organism evidence="1 2">
    <name type="scientific">Meganyctiphanes norvegica</name>
    <name type="common">Northern krill</name>
    <name type="synonym">Thysanopoda norvegica</name>
    <dbReference type="NCBI Taxonomy" id="48144"/>
    <lineage>
        <taxon>Eukaryota</taxon>
        <taxon>Metazoa</taxon>
        <taxon>Ecdysozoa</taxon>
        <taxon>Arthropoda</taxon>
        <taxon>Crustacea</taxon>
        <taxon>Multicrustacea</taxon>
        <taxon>Malacostraca</taxon>
        <taxon>Eumalacostraca</taxon>
        <taxon>Eucarida</taxon>
        <taxon>Euphausiacea</taxon>
        <taxon>Euphausiidae</taxon>
        <taxon>Meganyctiphanes</taxon>
    </lineage>
</organism>
<dbReference type="Gene3D" id="2.20.80.10">
    <property type="entry name" value="Lipovitellin-phosvitin complex, chain A, domain 4"/>
    <property type="match status" value="1"/>
</dbReference>
<evidence type="ECO:0000313" key="1">
    <source>
        <dbReference type="EMBL" id="CAL4099044.1"/>
    </source>
</evidence>
<evidence type="ECO:0008006" key="3">
    <source>
        <dbReference type="Google" id="ProtNLM"/>
    </source>
</evidence>
<dbReference type="InterPro" id="IPR015819">
    <property type="entry name" value="Lipid_transp_b-sht_shell"/>
</dbReference>
<feature type="non-terminal residue" evidence="1">
    <location>
        <position position="1985"/>
    </location>
</feature>
<name>A0AAV2QXC6_MEGNR</name>
<dbReference type="SUPFAM" id="SSF56968">
    <property type="entry name" value="Lipovitellin-phosvitin complex, beta-sheet shell regions"/>
    <property type="match status" value="1"/>
</dbReference>
<gene>
    <name evidence="1" type="ORF">MNOR_LOCUS16384</name>
</gene>
<accession>A0AAV2QXC6</accession>
<dbReference type="GO" id="GO:0005319">
    <property type="term" value="F:lipid transporter activity"/>
    <property type="evidence" value="ECO:0007669"/>
    <property type="project" value="InterPro"/>
</dbReference>
<proteinExistence type="predicted"/>
<keyword evidence="2" id="KW-1185">Reference proteome</keyword>
<protein>
    <recommendedName>
        <fullName evidence="3">Apolipoprotein B</fullName>
    </recommendedName>
</protein>
<evidence type="ECO:0000313" key="2">
    <source>
        <dbReference type="Proteomes" id="UP001497623"/>
    </source>
</evidence>
<comment type="caution">
    <text evidence="1">The sequence shown here is derived from an EMBL/GenBank/DDBJ whole genome shotgun (WGS) entry which is preliminary data.</text>
</comment>
<dbReference type="Proteomes" id="UP001497623">
    <property type="component" value="Unassembled WGS sequence"/>
</dbReference>
<dbReference type="EMBL" id="CAXKWB010010735">
    <property type="protein sequence ID" value="CAL4099044.1"/>
    <property type="molecule type" value="Genomic_DNA"/>
</dbReference>
<dbReference type="SUPFAM" id="SSF58113">
    <property type="entry name" value="Apolipoprotein A-I"/>
    <property type="match status" value="1"/>
</dbReference>